<dbReference type="Pfam" id="PF08864">
    <property type="entry name" value="UPF0302"/>
    <property type="match status" value="1"/>
</dbReference>
<gene>
    <name evidence="2" type="ORF">J2Z79_002912</name>
</gene>
<dbReference type="RefSeq" id="WP_209467583.1">
    <property type="nucleotide sequence ID" value="NZ_JAGGLG010000029.1"/>
</dbReference>
<dbReference type="Pfam" id="PF08858">
    <property type="entry name" value="IDEAL"/>
    <property type="match status" value="1"/>
</dbReference>
<accession>A0ABS4JVE3</accession>
<dbReference type="SMART" id="SM00914">
    <property type="entry name" value="IDEAL"/>
    <property type="match status" value="1"/>
</dbReference>
<reference evidence="2 3" key="1">
    <citation type="submission" date="2021-03" db="EMBL/GenBank/DDBJ databases">
        <title>Genomic Encyclopedia of Type Strains, Phase IV (KMG-IV): sequencing the most valuable type-strain genomes for metagenomic binning, comparative biology and taxonomic classification.</title>
        <authorList>
            <person name="Goeker M."/>
        </authorList>
    </citation>
    <scope>NUCLEOTIDE SEQUENCE [LARGE SCALE GENOMIC DNA]</scope>
    <source>
        <strain evidence="2 3">DSM 27138</strain>
    </source>
</reference>
<dbReference type="InterPro" id="IPR014957">
    <property type="entry name" value="IDEAL_dom"/>
</dbReference>
<dbReference type="InterPro" id="IPR038091">
    <property type="entry name" value="UPF0302_N_sf"/>
</dbReference>
<comment type="caution">
    <text evidence="2">The sequence shown here is derived from an EMBL/GenBank/DDBJ whole genome shotgun (WGS) entry which is preliminary data.</text>
</comment>
<protein>
    <submittedName>
        <fullName evidence="2">Uncharacterized protein YpiB (UPF0302 family)</fullName>
    </submittedName>
</protein>
<organism evidence="2 3">
    <name type="scientific">Symbiobacterium terraclitae</name>
    <dbReference type="NCBI Taxonomy" id="557451"/>
    <lineage>
        <taxon>Bacteria</taxon>
        <taxon>Bacillati</taxon>
        <taxon>Bacillota</taxon>
        <taxon>Clostridia</taxon>
        <taxon>Eubacteriales</taxon>
        <taxon>Symbiobacteriaceae</taxon>
        <taxon>Symbiobacterium</taxon>
    </lineage>
</organism>
<evidence type="ECO:0000313" key="2">
    <source>
        <dbReference type="EMBL" id="MBP2019473.1"/>
    </source>
</evidence>
<dbReference type="EMBL" id="JAGGLG010000029">
    <property type="protein sequence ID" value="MBP2019473.1"/>
    <property type="molecule type" value="Genomic_DNA"/>
</dbReference>
<dbReference type="Gene3D" id="3.40.1530.30">
    <property type="entry name" value="Uncharacterised family UPF0302, N-terminal domain"/>
    <property type="match status" value="1"/>
</dbReference>
<keyword evidence="3" id="KW-1185">Reference proteome</keyword>
<name>A0ABS4JVE3_9FIRM</name>
<dbReference type="InterPro" id="IPR014963">
    <property type="entry name" value="UPF0302_N"/>
</dbReference>
<evidence type="ECO:0000259" key="1">
    <source>
        <dbReference type="SMART" id="SM00914"/>
    </source>
</evidence>
<feature type="domain" description="IDEAL" evidence="1">
    <location>
        <begin position="126"/>
        <end position="163"/>
    </location>
</feature>
<evidence type="ECO:0000313" key="3">
    <source>
        <dbReference type="Proteomes" id="UP001519289"/>
    </source>
</evidence>
<dbReference type="Proteomes" id="UP001519289">
    <property type="component" value="Unassembled WGS sequence"/>
</dbReference>
<sequence>MERPRGTKSKADQIKAFLARYQPKLSEARGFLQFMLSKEEILRRTELVTDLTGAECAILVSAKGSGTWPFLFRRGDKVYTKTSQAVVELMKSVPERIALCLSTEPPEWSEERQEFLEMLARWHDEVFREDLDRVTRRQELLRQIDEALERGDRGAFQQLAAELRRLD</sequence>
<proteinExistence type="predicted"/>